<gene>
    <name evidence="2" type="ORF">ACFX5D_02385</name>
</gene>
<feature type="compositionally biased region" description="Basic and acidic residues" evidence="1">
    <location>
        <begin position="47"/>
        <end position="58"/>
    </location>
</feature>
<sequence>MENNNKGNLGQENRDNQNPQKKANFETSDSENTSNQMKGQSNPQMEQDSKDISAHDQVRNPTNENIIEEFKSSTSAISDWKKDLYNQEESKSASQTDQIFNENQEQRSNEEQNKDPQSVSNVEENTSENDLDSPQNDSNNNFKRANVNDEEDSEIEDQNKCPKNFL</sequence>
<reference evidence="2 3" key="1">
    <citation type="submission" date="2024-06" db="EMBL/GenBank/DDBJ databases">
        <title>Flavobacterium spp. isolated from glacier.</title>
        <authorList>
            <person name="Han D."/>
        </authorList>
    </citation>
    <scope>NUCLEOTIDE SEQUENCE [LARGE SCALE GENOMIC DNA]</scope>
    <source>
        <strain evidence="2 3">LB3P45</strain>
    </source>
</reference>
<feature type="compositionally biased region" description="Basic and acidic residues" evidence="1">
    <location>
        <begin position="79"/>
        <end position="91"/>
    </location>
</feature>
<evidence type="ECO:0000256" key="1">
    <source>
        <dbReference type="SAM" id="MobiDB-lite"/>
    </source>
</evidence>
<feature type="region of interest" description="Disordered" evidence="1">
    <location>
        <begin position="1"/>
        <end position="166"/>
    </location>
</feature>
<name>A0ABW6HIZ8_9FLAO</name>
<accession>A0ABW6HIZ8</accession>
<feature type="compositionally biased region" description="Polar residues" evidence="1">
    <location>
        <begin position="1"/>
        <end position="46"/>
    </location>
</feature>
<dbReference type="EMBL" id="JBHZQA010000001">
    <property type="protein sequence ID" value="MFE3846815.1"/>
    <property type="molecule type" value="Genomic_DNA"/>
</dbReference>
<organism evidence="2 3">
    <name type="scientific">Flavobacterium fructosi</name>
    <dbReference type="NCBI Taxonomy" id="3230416"/>
    <lineage>
        <taxon>Bacteria</taxon>
        <taxon>Pseudomonadati</taxon>
        <taxon>Bacteroidota</taxon>
        <taxon>Flavobacteriia</taxon>
        <taxon>Flavobacteriales</taxon>
        <taxon>Flavobacteriaceae</taxon>
        <taxon>Flavobacterium</taxon>
    </lineage>
</organism>
<protein>
    <submittedName>
        <fullName evidence="2">Uncharacterized protein</fullName>
    </submittedName>
</protein>
<feature type="compositionally biased region" description="Polar residues" evidence="1">
    <location>
        <begin position="115"/>
        <end position="124"/>
    </location>
</feature>
<dbReference type="Proteomes" id="UP001600039">
    <property type="component" value="Unassembled WGS sequence"/>
</dbReference>
<dbReference type="RefSeq" id="WP_379856663.1">
    <property type="nucleotide sequence ID" value="NZ_JBHZQA010000001.1"/>
</dbReference>
<feature type="compositionally biased region" description="Polar residues" evidence="1">
    <location>
        <begin position="132"/>
        <end position="143"/>
    </location>
</feature>
<feature type="compositionally biased region" description="Basic and acidic residues" evidence="1">
    <location>
        <begin position="104"/>
        <end position="114"/>
    </location>
</feature>
<evidence type="ECO:0000313" key="3">
    <source>
        <dbReference type="Proteomes" id="UP001600039"/>
    </source>
</evidence>
<proteinExistence type="predicted"/>
<evidence type="ECO:0000313" key="2">
    <source>
        <dbReference type="EMBL" id="MFE3846815.1"/>
    </source>
</evidence>
<keyword evidence="3" id="KW-1185">Reference proteome</keyword>
<comment type="caution">
    <text evidence="2">The sequence shown here is derived from an EMBL/GenBank/DDBJ whole genome shotgun (WGS) entry which is preliminary data.</text>
</comment>